<evidence type="ECO:0000256" key="2">
    <source>
        <dbReference type="ARBA" id="ARBA00011073"/>
    </source>
</evidence>
<dbReference type="FunFam" id="3.40.50.200:FF:000006">
    <property type="entry name" value="Subtilisin-like protease SBT1.5"/>
    <property type="match status" value="1"/>
</dbReference>
<dbReference type="PROSITE" id="PS51892">
    <property type="entry name" value="SUBTILASE"/>
    <property type="match status" value="1"/>
</dbReference>
<dbReference type="InterPro" id="IPR037045">
    <property type="entry name" value="S8pro/Inhibitor_I9_sf"/>
</dbReference>
<proteinExistence type="inferred from homology"/>
<dbReference type="PANTHER" id="PTHR10795">
    <property type="entry name" value="PROPROTEIN CONVERTASE SUBTILISIN/KEXIN"/>
    <property type="match status" value="1"/>
</dbReference>
<reference evidence="18" key="1">
    <citation type="journal article" date="2023" name="GigaByte">
        <title>Genome assembly of the bearded iris, Iris pallida Lam.</title>
        <authorList>
            <person name="Bruccoleri R.E."/>
            <person name="Oakeley E.J."/>
            <person name="Faust A.M.E."/>
            <person name="Altorfer M."/>
            <person name="Dessus-Babus S."/>
            <person name="Burckhardt D."/>
            <person name="Oertli M."/>
            <person name="Naumann U."/>
            <person name="Petersen F."/>
            <person name="Wong J."/>
        </authorList>
    </citation>
    <scope>NUCLEOTIDE SEQUENCE</scope>
    <source>
        <strain evidence="18">GSM-AAB239-AS_SAM_17_03QT</strain>
    </source>
</reference>
<dbReference type="FunFam" id="3.50.30.30:FF:000005">
    <property type="entry name" value="subtilisin-like protease SBT1.5"/>
    <property type="match status" value="1"/>
</dbReference>
<keyword evidence="4 10" id="KW-0645">Protease</keyword>
<evidence type="ECO:0000313" key="18">
    <source>
        <dbReference type="EMBL" id="KAJ6816690.1"/>
    </source>
</evidence>
<dbReference type="Pfam" id="PF00082">
    <property type="entry name" value="Peptidase_S8"/>
    <property type="match status" value="1"/>
</dbReference>
<evidence type="ECO:0000259" key="14">
    <source>
        <dbReference type="Pfam" id="PF00082"/>
    </source>
</evidence>
<evidence type="ECO:0000256" key="13">
    <source>
        <dbReference type="SAM" id="SignalP"/>
    </source>
</evidence>
<dbReference type="Gene3D" id="3.40.50.200">
    <property type="entry name" value="Peptidase S8/S53 domain"/>
    <property type="match status" value="1"/>
</dbReference>
<dbReference type="CDD" id="cd02120">
    <property type="entry name" value="PA_subtilisin_like"/>
    <property type="match status" value="1"/>
</dbReference>
<comment type="subcellular location">
    <subcellularLocation>
        <location evidence="1">Secreted</location>
    </subcellularLocation>
</comment>
<evidence type="ECO:0000256" key="10">
    <source>
        <dbReference type="PROSITE-ProRule" id="PRU01240"/>
    </source>
</evidence>
<dbReference type="GO" id="GO:0006508">
    <property type="term" value="P:proteolysis"/>
    <property type="evidence" value="ECO:0007669"/>
    <property type="project" value="UniProtKB-KW"/>
</dbReference>
<keyword evidence="7 10" id="KW-0720">Serine protease</keyword>
<evidence type="ECO:0000313" key="19">
    <source>
        <dbReference type="Proteomes" id="UP001140949"/>
    </source>
</evidence>
<feature type="region of interest" description="Disordered" evidence="12">
    <location>
        <begin position="207"/>
        <end position="226"/>
    </location>
</feature>
<dbReference type="Gene3D" id="3.30.70.80">
    <property type="entry name" value="Peptidase S8 propeptide/proteinase inhibitor I9"/>
    <property type="match status" value="1"/>
</dbReference>
<comment type="caution">
    <text evidence="18">The sequence shown here is derived from an EMBL/GenBank/DDBJ whole genome shotgun (WGS) entry which is preliminary data.</text>
</comment>
<evidence type="ECO:0000256" key="11">
    <source>
        <dbReference type="RuleBase" id="RU003355"/>
    </source>
</evidence>
<dbReference type="SUPFAM" id="SSF52025">
    <property type="entry name" value="PA domain"/>
    <property type="match status" value="1"/>
</dbReference>
<name>A0AAX6FK00_IRIPA</name>
<evidence type="ECO:0000256" key="8">
    <source>
        <dbReference type="ARBA" id="ARBA00023180"/>
    </source>
</evidence>
<evidence type="ECO:0000259" key="15">
    <source>
        <dbReference type="Pfam" id="PF02225"/>
    </source>
</evidence>
<evidence type="ECO:0000256" key="7">
    <source>
        <dbReference type="ARBA" id="ARBA00022825"/>
    </source>
</evidence>
<dbReference type="GO" id="GO:0004252">
    <property type="term" value="F:serine-type endopeptidase activity"/>
    <property type="evidence" value="ECO:0007669"/>
    <property type="project" value="UniProtKB-UniRule"/>
</dbReference>
<dbReference type="Pfam" id="PF05922">
    <property type="entry name" value="Inhibitor_I9"/>
    <property type="match status" value="1"/>
</dbReference>
<evidence type="ECO:0000259" key="17">
    <source>
        <dbReference type="Pfam" id="PF17766"/>
    </source>
</evidence>
<keyword evidence="6 10" id="KW-0378">Hydrolase</keyword>
<dbReference type="PRINTS" id="PR00723">
    <property type="entry name" value="SUBTILISIN"/>
</dbReference>
<keyword evidence="8" id="KW-0325">Glycoprotein</keyword>
<dbReference type="InterPro" id="IPR000209">
    <property type="entry name" value="Peptidase_S8/S53_dom"/>
</dbReference>
<dbReference type="InterPro" id="IPR046450">
    <property type="entry name" value="PA_dom_sf"/>
</dbReference>
<evidence type="ECO:0000256" key="1">
    <source>
        <dbReference type="ARBA" id="ARBA00004613"/>
    </source>
</evidence>
<dbReference type="PROSITE" id="PS00138">
    <property type="entry name" value="SUBTILASE_SER"/>
    <property type="match status" value="1"/>
</dbReference>
<organism evidence="18 19">
    <name type="scientific">Iris pallida</name>
    <name type="common">Sweet iris</name>
    <dbReference type="NCBI Taxonomy" id="29817"/>
    <lineage>
        <taxon>Eukaryota</taxon>
        <taxon>Viridiplantae</taxon>
        <taxon>Streptophyta</taxon>
        <taxon>Embryophyta</taxon>
        <taxon>Tracheophyta</taxon>
        <taxon>Spermatophyta</taxon>
        <taxon>Magnoliopsida</taxon>
        <taxon>Liliopsida</taxon>
        <taxon>Asparagales</taxon>
        <taxon>Iridaceae</taxon>
        <taxon>Iridoideae</taxon>
        <taxon>Irideae</taxon>
        <taxon>Iris</taxon>
    </lineage>
</organism>
<evidence type="ECO:0000256" key="3">
    <source>
        <dbReference type="ARBA" id="ARBA00022525"/>
    </source>
</evidence>
<feature type="domain" description="Subtilisin-like protease fibronectin type-III" evidence="17">
    <location>
        <begin position="660"/>
        <end position="769"/>
    </location>
</feature>
<dbReference type="InterPro" id="IPR023827">
    <property type="entry name" value="Peptidase_S8_Asp-AS"/>
</dbReference>
<evidence type="ECO:0000256" key="9">
    <source>
        <dbReference type="PIRSR" id="PIRSR615500-1"/>
    </source>
</evidence>
<dbReference type="InterPro" id="IPR036852">
    <property type="entry name" value="Peptidase_S8/S53_dom_sf"/>
</dbReference>
<dbReference type="InterPro" id="IPR034197">
    <property type="entry name" value="Peptidases_S8_3"/>
</dbReference>
<dbReference type="SUPFAM" id="SSF54897">
    <property type="entry name" value="Protease propeptides/inhibitors"/>
    <property type="match status" value="1"/>
</dbReference>
<reference evidence="18" key="2">
    <citation type="submission" date="2023-04" db="EMBL/GenBank/DDBJ databases">
        <authorList>
            <person name="Bruccoleri R.E."/>
            <person name="Oakeley E.J."/>
            <person name="Faust A.-M."/>
            <person name="Dessus-Babus S."/>
            <person name="Altorfer M."/>
            <person name="Burckhardt D."/>
            <person name="Oertli M."/>
            <person name="Naumann U."/>
            <person name="Petersen F."/>
            <person name="Wong J."/>
        </authorList>
    </citation>
    <scope>NUCLEOTIDE SEQUENCE</scope>
    <source>
        <strain evidence="18">GSM-AAB239-AS_SAM_17_03QT</strain>
        <tissue evidence="18">Leaf</tissue>
    </source>
</reference>
<dbReference type="FunFam" id="3.30.70.80:FF:000003">
    <property type="entry name" value="Subtilisin-like protease SBT1.9"/>
    <property type="match status" value="1"/>
</dbReference>
<dbReference type="Pfam" id="PF02225">
    <property type="entry name" value="PA"/>
    <property type="match status" value="1"/>
</dbReference>
<sequence length="775" mass="80751">MAISALTVFSTFFLLRLFTTATLSEAADTDTTTYIIRTRSDLRPSAFPSLRDWYSSSLHSSSSDNILHVYKNAFHGFSAVLTDAQASLLRAQPFVLSVLPDRARRLHTTQSSRFLGLLNANSRLLAQSDYGDDVIVAVLDSGIDPKHRSFGDVGLGSVPPRWNGTCQAGPSFPAGSCNRKLVGARFYASGFKAATAHENSTVEVLSPYDSDGHGTHTASTAAGRPSRNASLFGHASGTASGVAPRARLAVYKVCWTAGCFNSDILAAIDDAVSDGANVISLSLGSGPVPYHLDPIAIAAFAATAKGVLVSASAGNDGPGEMTATNVAPWIATVGAGSIDRSFPADVVLGDGTVVAGVSIHTGSASDAYFPLVYAGNVSTSRVGYHSSAPFCMPGSLDPDLARGKVVLCERGAVPRAEKGLAVREAGGAGMIVANQMIDGQGLVPDAHLLPAVAVGATEGFVIHAYIAGQSQPRVRFVFHGTRLGVKPAPVVASFSGRGPNAVSDYLIKPDLIAPGVGILAAWTDSAGPTGLSADARRTQFNVLSGTSMACPHVSGIAALLKGAHPEWSPAAIKSAMMTSARVTDNLGRAISDESSGNGSTGWVVGSGQVDPERAVTPGLVYDLTADDYVDFLCGSNYTQTEIRTVTRRAADCSRRSAPWDLNYPSISVVLEEQREAAGGLEEVTVRRTVTNVGRSSAEYNVDVRSPAGSVVTVEPSKLTFAEGGAKLGFVVKISAERIGGGATMGSARTEFGSITWRDGKHVVRSPVAVTWRGQY</sequence>
<accession>A0AAX6FK00</accession>
<evidence type="ECO:0000256" key="12">
    <source>
        <dbReference type="SAM" id="MobiDB-lite"/>
    </source>
</evidence>
<protein>
    <submittedName>
        <fullName evidence="18">Uncharacterized protein</fullName>
    </submittedName>
</protein>
<feature type="domain" description="Peptidase S8/S53" evidence="14">
    <location>
        <begin position="131"/>
        <end position="598"/>
    </location>
</feature>
<dbReference type="InterPro" id="IPR003137">
    <property type="entry name" value="PA_domain"/>
</dbReference>
<feature type="domain" description="Inhibitor I9" evidence="16">
    <location>
        <begin position="33"/>
        <end position="107"/>
    </location>
</feature>
<comment type="similarity">
    <text evidence="2 10 11">Belongs to the peptidase S8 family.</text>
</comment>
<dbReference type="Gene3D" id="2.60.40.2310">
    <property type="match status" value="1"/>
</dbReference>
<gene>
    <name evidence="18" type="ORF">M6B38_415310</name>
</gene>
<keyword evidence="5 13" id="KW-0732">Signal</keyword>
<evidence type="ECO:0000259" key="16">
    <source>
        <dbReference type="Pfam" id="PF05922"/>
    </source>
</evidence>
<keyword evidence="3" id="KW-0964">Secreted</keyword>
<evidence type="ECO:0000256" key="6">
    <source>
        <dbReference type="ARBA" id="ARBA00022801"/>
    </source>
</evidence>
<dbReference type="InterPro" id="IPR015500">
    <property type="entry name" value="Peptidase_S8_subtilisin-rel"/>
</dbReference>
<feature type="signal peptide" evidence="13">
    <location>
        <begin position="1"/>
        <end position="26"/>
    </location>
</feature>
<dbReference type="AlphaFoldDB" id="A0AAX6FK00"/>
<feature type="active site" description="Charge relay system" evidence="9 10">
    <location>
        <position position="140"/>
    </location>
</feature>
<dbReference type="InterPro" id="IPR041469">
    <property type="entry name" value="Subtilisin-like_FN3"/>
</dbReference>
<feature type="domain" description="PA" evidence="15">
    <location>
        <begin position="370"/>
        <end position="459"/>
    </location>
</feature>
<dbReference type="InterPro" id="IPR045051">
    <property type="entry name" value="SBT"/>
</dbReference>
<dbReference type="CDD" id="cd04852">
    <property type="entry name" value="Peptidases_S8_3"/>
    <property type="match status" value="1"/>
</dbReference>
<dbReference type="EMBL" id="JANAVB010028196">
    <property type="protein sequence ID" value="KAJ6816690.1"/>
    <property type="molecule type" value="Genomic_DNA"/>
</dbReference>
<feature type="active site" description="Charge relay system" evidence="9 10">
    <location>
        <position position="213"/>
    </location>
</feature>
<dbReference type="Gene3D" id="3.50.30.30">
    <property type="match status" value="1"/>
</dbReference>
<keyword evidence="19" id="KW-1185">Reference proteome</keyword>
<dbReference type="GO" id="GO:0005576">
    <property type="term" value="C:extracellular region"/>
    <property type="evidence" value="ECO:0007669"/>
    <property type="project" value="UniProtKB-SubCell"/>
</dbReference>
<dbReference type="SUPFAM" id="SSF52743">
    <property type="entry name" value="Subtilisin-like"/>
    <property type="match status" value="1"/>
</dbReference>
<evidence type="ECO:0000256" key="4">
    <source>
        <dbReference type="ARBA" id="ARBA00022670"/>
    </source>
</evidence>
<feature type="active site" description="Charge relay system" evidence="9 10">
    <location>
        <position position="547"/>
    </location>
</feature>
<evidence type="ECO:0000256" key="5">
    <source>
        <dbReference type="ARBA" id="ARBA00022729"/>
    </source>
</evidence>
<dbReference type="GO" id="GO:0048731">
    <property type="term" value="P:system development"/>
    <property type="evidence" value="ECO:0007669"/>
    <property type="project" value="UniProtKB-ARBA"/>
</dbReference>
<dbReference type="Pfam" id="PF17766">
    <property type="entry name" value="fn3_6"/>
    <property type="match status" value="1"/>
</dbReference>
<dbReference type="PROSITE" id="PS00136">
    <property type="entry name" value="SUBTILASE_ASP"/>
    <property type="match status" value="1"/>
</dbReference>
<dbReference type="Proteomes" id="UP001140949">
    <property type="component" value="Unassembled WGS sequence"/>
</dbReference>
<dbReference type="InterPro" id="IPR010259">
    <property type="entry name" value="S8pro/Inhibitor_I9"/>
</dbReference>
<dbReference type="InterPro" id="IPR023828">
    <property type="entry name" value="Peptidase_S8_Ser-AS"/>
</dbReference>
<feature type="chain" id="PRO_5043623852" evidence="13">
    <location>
        <begin position="27"/>
        <end position="775"/>
    </location>
</feature>